<reference evidence="2" key="2">
    <citation type="submission" date="2010-02" db="EMBL/GenBank/DDBJ databases">
        <authorList>
            <person name="Genoscope - CEA"/>
        </authorList>
    </citation>
    <scope>NUCLEOTIDE SEQUENCE</scope>
    <source>
        <strain evidence="2">CFBP2957</strain>
        <plasmid evidence="2">RCFBPv3_mp</plasmid>
    </source>
</reference>
<protein>
    <submittedName>
        <fullName evidence="2">Uncharacterized protein</fullName>
    </submittedName>
</protein>
<geneLocation type="plasmid" evidence="2">
    <name>RCFBPv3_mp</name>
</geneLocation>
<sequence>MCGITISMPIRVRHYSGRRQVLVPQGISAVLKATCAPTPCNSHWPVAIAGCGRSKAGRRATSPRSRNGRRWIAATSAA</sequence>
<evidence type="ECO:0000256" key="1">
    <source>
        <dbReference type="SAM" id="MobiDB-lite"/>
    </source>
</evidence>
<name>D8P3D1_RALSL</name>
<reference evidence="2" key="1">
    <citation type="journal article" date="2010" name="BMC Genomics">
        <title>Genomes of three tomato pathogens within the Ralstonia solanacearum species complex reveal significant evolutionary divergence.</title>
        <authorList>
            <person name="Remenant B."/>
            <person name="Coupat-Goutaland B."/>
            <person name="Guidot A."/>
            <person name="Cellier G."/>
            <person name="Wicker E."/>
            <person name="Allen C."/>
            <person name="Fegan M."/>
            <person name="Pruvost O."/>
            <person name="Elbaz M."/>
            <person name="Calteau A."/>
            <person name="Salvignol G."/>
            <person name="Mornico D."/>
            <person name="Mangenot S."/>
            <person name="Barbe V."/>
            <person name="Medigue C."/>
            <person name="Prior P."/>
        </authorList>
    </citation>
    <scope>NUCLEOTIDE SEQUENCE [LARGE SCALE GENOMIC DNA]</scope>
    <source>
        <strain evidence="2">CFBP2957</strain>
        <plasmid evidence="2">RCFBPv3_mp</plasmid>
    </source>
</reference>
<feature type="region of interest" description="Disordered" evidence="1">
    <location>
        <begin position="54"/>
        <end position="78"/>
    </location>
</feature>
<keyword evidence="2" id="KW-0614">Plasmid</keyword>
<dbReference type="AlphaFoldDB" id="D8P3D1"/>
<dbReference type="EMBL" id="FP885907">
    <property type="protein sequence ID" value="CBJ53417.1"/>
    <property type="molecule type" value="Genomic_DNA"/>
</dbReference>
<gene>
    <name evidence="2" type="ORF">RCFBP_mp10630</name>
</gene>
<evidence type="ECO:0000313" key="2">
    <source>
        <dbReference type="EMBL" id="CBJ53417.1"/>
    </source>
</evidence>
<organism evidence="2">
    <name type="scientific">Ralstonia solanacearum CFBP2957</name>
    <dbReference type="NCBI Taxonomy" id="859656"/>
    <lineage>
        <taxon>Bacteria</taxon>
        <taxon>Pseudomonadati</taxon>
        <taxon>Pseudomonadota</taxon>
        <taxon>Betaproteobacteria</taxon>
        <taxon>Burkholderiales</taxon>
        <taxon>Burkholderiaceae</taxon>
        <taxon>Ralstonia</taxon>
        <taxon>Ralstonia solanacearum species complex</taxon>
    </lineage>
</organism>
<accession>D8P3D1</accession>
<proteinExistence type="predicted"/>